<evidence type="ECO:0000256" key="9">
    <source>
        <dbReference type="ARBA" id="ARBA00022741"/>
    </source>
</evidence>
<evidence type="ECO:0000256" key="13">
    <source>
        <dbReference type="ARBA" id="ARBA00023299"/>
    </source>
</evidence>
<dbReference type="GO" id="GO:0004648">
    <property type="term" value="F:O-phospho-L-serine:2-oxoglutarate aminotransferase activity"/>
    <property type="evidence" value="ECO:0007669"/>
    <property type="project" value="UniProtKB-EC"/>
</dbReference>
<dbReference type="Gene3D" id="3.40.640.10">
    <property type="entry name" value="Type I PLP-dependent aspartate aminotransferase-like (Major domain)"/>
    <property type="match status" value="1"/>
</dbReference>
<gene>
    <name evidence="19" type="ORF">OXD698_LOCUS18984</name>
</gene>
<proteinExistence type="inferred from homology"/>
<dbReference type="PANTHER" id="PTHR43247:SF1">
    <property type="entry name" value="PHOSPHOSERINE AMINOTRANSFERASE"/>
    <property type="match status" value="1"/>
</dbReference>
<comment type="pathway">
    <text evidence="2">Amino-acid biosynthesis; L-serine biosynthesis; L-serine from 3-phospho-D-glycerate: step 2/3.</text>
</comment>
<evidence type="ECO:0000256" key="5">
    <source>
        <dbReference type="ARBA" id="ARBA00022527"/>
    </source>
</evidence>
<keyword evidence="7" id="KW-0028">Amino-acid biosynthesis</keyword>
<dbReference type="GO" id="GO:0006564">
    <property type="term" value="P:L-serine biosynthetic process"/>
    <property type="evidence" value="ECO:0007669"/>
    <property type="project" value="UniProtKB-KW"/>
</dbReference>
<dbReference type="FunFam" id="1.10.510.10:FF:000624">
    <property type="entry name" value="Mitogen-activated protein kinase"/>
    <property type="match status" value="1"/>
</dbReference>
<dbReference type="EC" id="2.6.1.52" evidence="4"/>
<evidence type="ECO:0000256" key="15">
    <source>
        <dbReference type="ARBA" id="ARBA00049007"/>
    </source>
</evidence>
<dbReference type="GO" id="GO:0005737">
    <property type="term" value="C:cytoplasm"/>
    <property type="evidence" value="ECO:0007669"/>
    <property type="project" value="TreeGrafter"/>
</dbReference>
<evidence type="ECO:0000256" key="3">
    <source>
        <dbReference type="ARBA" id="ARBA00006904"/>
    </source>
</evidence>
<evidence type="ECO:0000256" key="6">
    <source>
        <dbReference type="ARBA" id="ARBA00022576"/>
    </source>
</evidence>
<dbReference type="FunFam" id="3.30.200.20:FF:000271">
    <property type="entry name" value="MAPK/MAK/MRK overlapping kinase"/>
    <property type="match status" value="1"/>
</dbReference>
<dbReference type="PROSITE" id="PS00595">
    <property type="entry name" value="AA_TRANSFER_CLASS_5"/>
    <property type="match status" value="1"/>
</dbReference>
<feature type="region of interest" description="Disordered" evidence="17">
    <location>
        <begin position="727"/>
        <end position="749"/>
    </location>
</feature>
<evidence type="ECO:0000256" key="12">
    <source>
        <dbReference type="ARBA" id="ARBA00022898"/>
    </source>
</evidence>
<comment type="cofactor">
    <cofactor evidence="1 16">
        <name>pyridoxal 5'-phosphate</name>
        <dbReference type="ChEBI" id="CHEBI:597326"/>
    </cofactor>
</comment>
<dbReference type="InterPro" id="IPR015422">
    <property type="entry name" value="PyrdxlP-dep_Trfase_small"/>
</dbReference>
<evidence type="ECO:0000313" key="19">
    <source>
        <dbReference type="EMBL" id="CAF3813595.1"/>
    </source>
</evidence>
<dbReference type="FunFam" id="3.40.640.10:FF:000010">
    <property type="entry name" value="Phosphoserine aminotransferase"/>
    <property type="match status" value="1"/>
</dbReference>
<reference evidence="19" key="1">
    <citation type="submission" date="2021-02" db="EMBL/GenBank/DDBJ databases">
        <authorList>
            <person name="Nowell W R."/>
        </authorList>
    </citation>
    <scope>NUCLEOTIDE SEQUENCE</scope>
</reference>
<comment type="similarity">
    <text evidence="3">Belongs to the class-V pyridoxal-phosphate-dependent aminotransferase family. SerC subfamily.</text>
</comment>
<evidence type="ECO:0000256" key="7">
    <source>
        <dbReference type="ARBA" id="ARBA00022605"/>
    </source>
</evidence>
<keyword evidence="11" id="KW-0067">ATP-binding</keyword>
<sequence length="880" mass="99660">MTNDTLKTEHNTVRSKINFGAGPAQLPLEVLEKIHAEYFDYDGSESNISELSHRSTTFAKIIQEAEQNIRDILSIPDSYAVLFLHGGATNQFSAIPFNFLKLKPSQTADYLVTGYWSKKAAEDAEYFGKINMVIPEQDKYTDVPAENTWKLTENASYFYYCSNETIHGIEFDHIPTIVPKDTPIICDMSSNFLTRSFDVTKFGAIFASAQKNFGESGLALVIVRKDLIEKSTAKLMPIINYKIQLANGSMYSTPLTRPIYVANEIFKWTKRQGGLKAMDQLSENKSALVYGVIDQSNGFYVNMVNKKFRSRVNIPLRIITDGSPNEKLESLFLSEALKLKMTELKGHRAVGGIRVSIYNGVNLAETTKLVDFMRTFQKNNNVPAEKLGKNEFDRSRVNIPFRIVTNGTPNEELESLFFDEAFKSNMTELKGDPAVGGYRILGKKGEGTFSEVLKCQYIRDGTLWAVKKMKQSYKSMDEIQQIREIRILRLLNGHPNIIFLREIIFDKRTGTLCLIFELMTMNLYEYIRGRQRLLTGEVVKPENILIKDDILKLADFGSCQQTFSKQPFTEYISTRWYRAPECLLTNGYYRDATDIWSTGCVMYEITTLRPLFPGTNELDQISKIHDVLGTPTSSTLEKFQHRNTAVDFNFPPRRGTGIARRLSHCSADTTDLINQLCVYDPDHRITAAQALRHPYFNAIRTEENQQIPATADDSSWITDVQVIKTNEDNHVRSNSSSSKSSTDEPITSTRSNVYNSSAIHQQLFDPTFHRLLHPPPKAQSLIDTRVHGHSIKKSPVKYKNTIKSKYAQPHYPSSQYKQSQLYYTNLSSMGTSGLPHHSSPNIQLIKSTPSPFLPKISAASAFSTYSPDVGYSVQPTNKVK</sequence>
<dbReference type="InterPro" id="IPR022278">
    <property type="entry name" value="Pser_aminoTfrase"/>
</dbReference>
<dbReference type="Proteomes" id="UP000663844">
    <property type="component" value="Unassembled WGS sequence"/>
</dbReference>
<evidence type="ECO:0000256" key="14">
    <source>
        <dbReference type="ARBA" id="ARBA00047630"/>
    </source>
</evidence>
<dbReference type="Gene3D" id="1.10.510.10">
    <property type="entry name" value="Transferase(Phosphotransferase) domain 1"/>
    <property type="match status" value="1"/>
</dbReference>
<evidence type="ECO:0000256" key="10">
    <source>
        <dbReference type="ARBA" id="ARBA00022777"/>
    </source>
</evidence>
<evidence type="ECO:0000256" key="4">
    <source>
        <dbReference type="ARBA" id="ARBA00013030"/>
    </source>
</evidence>
<dbReference type="InterPro" id="IPR000192">
    <property type="entry name" value="Aminotrans_V_dom"/>
</dbReference>
<dbReference type="GO" id="GO:0030170">
    <property type="term" value="F:pyridoxal phosphate binding"/>
    <property type="evidence" value="ECO:0007669"/>
    <property type="project" value="TreeGrafter"/>
</dbReference>
<dbReference type="GO" id="GO:0005524">
    <property type="term" value="F:ATP binding"/>
    <property type="evidence" value="ECO:0007669"/>
    <property type="project" value="UniProtKB-KW"/>
</dbReference>
<accession>A0A819C2J1</accession>
<dbReference type="UniPathway" id="UPA00135">
    <property type="reaction ID" value="UER00197"/>
</dbReference>
<comment type="caution">
    <text evidence="19">The sequence shown here is derived from an EMBL/GenBank/DDBJ whole genome shotgun (WGS) entry which is preliminary data.</text>
</comment>
<keyword evidence="13" id="KW-0718">Serine biosynthesis</keyword>
<keyword evidence="6" id="KW-0032">Aminotransferase</keyword>
<dbReference type="InterPro" id="IPR020578">
    <property type="entry name" value="Aminotrans_V_PyrdxlP_BS"/>
</dbReference>
<dbReference type="HAMAP" id="MF_00160">
    <property type="entry name" value="SerC_aminotrans_5"/>
    <property type="match status" value="1"/>
</dbReference>
<dbReference type="EMBL" id="CAJOAZ010001428">
    <property type="protein sequence ID" value="CAF3813595.1"/>
    <property type="molecule type" value="Genomic_DNA"/>
</dbReference>
<evidence type="ECO:0000256" key="8">
    <source>
        <dbReference type="ARBA" id="ARBA00022679"/>
    </source>
</evidence>
<keyword evidence="12" id="KW-0663">Pyridoxal phosphate</keyword>
<evidence type="ECO:0000256" key="2">
    <source>
        <dbReference type="ARBA" id="ARBA00005099"/>
    </source>
</evidence>
<evidence type="ECO:0000256" key="11">
    <source>
        <dbReference type="ARBA" id="ARBA00022840"/>
    </source>
</evidence>
<organism evidence="19 20">
    <name type="scientific">Adineta steineri</name>
    <dbReference type="NCBI Taxonomy" id="433720"/>
    <lineage>
        <taxon>Eukaryota</taxon>
        <taxon>Metazoa</taxon>
        <taxon>Spiralia</taxon>
        <taxon>Gnathifera</taxon>
        <taxon>Rotifera</taxon>
        <taxon>Eurotatoria</taxon>
        <taxon>Bdelloidea</taxon>
        <taxon>Adinetida</taxon>
        <taxon>Adinetidae</taxon>
        <taxon>Adineta</taxon>
    </lineage>
</organism>
<dbReference type="PROSITE" id="PS50011">
    <property type="entry name" value="PROTEIN_KINASE_DOM"/>
    <property type="match status" value="1"/>
</dbReference>
<dbReference type="AlphaFoldDB" id="A0A819C2J1"/>
<dbReference type="NCBIfam" id="NF003764">
    <property type="entry name" value="PRK05355.1"/>
    <property type="match status" value="1"/>
</dbReference>
<keyword evidence="5" id="KW-0723">Serine/threonine-protein kinase</keyword>
<dbReference type="Pfam" id="PF00266">
    <property type="entry name" value="Aminotran_5"/>
    <property type="match status" value="1"/>
</dbReference>
<dbReference type="Gene3D" id="3.90.1150.10">
    <property type="entry name" value="Aspartate Aminotransferase, domain 1"/>
    <property type="match status" value="2"/>
</dbReference>
<keyword evidence="10" id="KW-0418">Kinase</keyword>
<evidence type="ECO:0000256" key="17">
    <source>
        <dbReference type="SAM" id="MobiDB-lite"/>
    </source>
</evidence>
<dbReference type="InterPro" id="IPR015424">
    <property type="entry name" value="PyrdxlP-dep_Trfase"/>
</dbReference>
<dbReference type="FunFam" id="3.90.1150.10:FF:000006">
    <property type="entry name" value="Phosphoserine aminotransferase"/>
    <property type="match status" value="1"/>
</dbReference>
<name>A0A819C2J1_9BILA</name>
<feature type="domain" description="Protein kinase" evidence="18">
    <location>
        <begin position="438"/>
        <end position="696"/>
    </location>
</feature>
<dbReference type="InterPro" id="IPR011009">
    <property type="entry name" value="Kinase-like_dom_sf"/>
</dbReference>
<comment type="catalytic activity">
    <reaction evidence="14">
        <text>4-(phosphooxy)-L-threonine + 2-oxoglutarate = (R)-3-hydroxy-2-oxo-4-phosphooxybutanoate + L-glutamate</text>
        <dbReference type="Rhea" id="RHEA:16573"/>
        <dbReference type="ChEBI" id="CHEBI:16810"/>
        <dbReference type="ChEBI" id="CHEBI:29985"/>
        <dbReference type="ChEBI" id="CHEBI:58452"/>
        <dbReference type="ChEBI" id="CHEBI:58538"/>
        <dbReference type="EC" id="2.6.1.52"/>
    </reaction>
</comment>
<dbReference type="Pfam" id="PF00069">
    <property type="entry name" value="Pkinase"/>
    <property type="match status" value="2"/>
</dbReference>
<dbReference type="InterPro" id="IPR015421">
    <property type="entry name" value="PyrdxlP-dep_Trfase_major"/>
</dbReference>
<comment type="catalytic activity">
    <reaction evidence="15">
        <text>O-phospho-L-serine + 2-oxoglutarate = 3-phosphooxypyruvate + L-glutamate</text>
        <dbReference type="Rhea" id="RHEA:14329"/>
        <dbReference type="ChEBI" id="CHEBI:16810"/>
        <dbReference type="ChEBI" id="CHEBI:18110"/>
        <dbReference type="ChEBI" id="CHEBI:29985"/>
        <dbReference type="ChEBI" id="CHEBI:57524"/>
        <dbReference type="EC" id="2.6.1.52"/>
    </reaction>
</comment>
<dbReference type="InterPro" id="IPR000719">
    <property type="entry name" value="Prot_kinase_dom"/>
</dbReference>
<protein>
    <recommendedName>
        <fullName evidence="4">phosphoserine transaminase</fullName>
        <ecNumber evidence="4">2.6.1.52</ecNumber>
    </recommendedName>
</protein>
<dbReference type="SUPFAM" id="SSF56112">
    <property type="entry name" value="Protein kinase-like (PK-like)"/>
    <property type="match status" value="1"/>
</dbReference>
<evidence type="ECO:0000256" key="1">
    <source>
        <dbReference type="ARBA" id="ARBA00001933"/>
    </source>
</evidence>
<evidence type="ECO:0000313" key="20">
    <source>
        <dbReference type="Proteomes" id="UP000663844"/>
    </source>
</evidence>
<keyword evidence="8" id="KW-0808">Transferase</keyword>
<dbReference type="UniPathway" id="UPA00244">
    <property type="reaction ID" value="UER00311"/>
</dbReference>
<dbReference type="GO" id="GO:0004674">
    <property type="term" value="F:protein serine/threonine kinase activity"/>
    <property type="evidence" value="ECO:0007669"/>
    <property type="project" value="UniProtKB-KW"/>
</dbReference>
<dbReference type="SUPFAM" id="SSF53383">
    <property type="entry name" value="PLP-dependent transferases"/>
    <property type="match status" value="1"/>
</dbReference>
<keyword evidence="9" id="KW-0547">Nucleotide-binding</keyword>
<evidence type="ECO:0000256" key="16">
    <source>
        <dbReference type="RuleBase" id="RU004504"/>
    </source>
</evidence>
<evidence type="ECO:0000259" key="18">
    <source>
        <dbReference type="PROSITE" id="PS50011"/>
    </source>
</evidence>
<dbReference type="Gene3D" id="3.30.200.20">
    <property type="entry name" value="Phosphorylase Kinase, domain 1"/>
    <property type="match status" value="1"/>
</dbReference>
<dbReference type="PANTHER" id="PTHR43247">
    <property type="entry name" value="PHOSPHOSERINE AMINOTRANSFERASE"/>
    <property type="match status" value="1"/>
</dbReference>